<dbReference type="SUPFAM" id="SSF52540">
    <property type="entry name" value="P-loop containing nucleoside triphosphate hydrolases"/>
    <property type="match status" value="2"/>
</dbReference>
<keyword evidence="4" id="KW-0112">Calmodulin-binding</keyword>
<dbReference type="InterPro" id="IPR000225">
    <property type="entry name" value="Armadillo"/>
</dbReference>
<protein>
    <submittedName>
        <fullName evidence="6">Binding / calmodulin binding</fullName>
    </submittedName>
</protein>
<dbReference type="InterPro" id="IPR011989">
    <property type="entry name" value="ARM-like"/>
</dbReference>
<dbReference type="PROSITE" id="PS50096">
    <property type="entry name" value="IQ"/>
    <property type="match status" value="6"/>
</dbReference>
<dbReference type="PANTHER" id="PTHR22706:SF1">
    <property type="entry name" value="ASSEMBLY FACTOR FOR SPINDLE MICROTUBULES"/>
    <property type="match status" value="1"/>
</dbReference>
<evidence type="ECO:0000256" key="5">
    <source>
        <dbReference type="PROSITE-ProRule" id="PRU00259"/>
    </source>
</evidence>
<dbReference type="Gene3D" id="1.20.5.190">
    <property type="match status" value="3"/>
</dbReference>
<dbReference type="InterPro" id="IPR016024">
    <property type="entry name" value="ARM-type_fold"/>
</dbReference>
<reference evidence="6" key="1">
    <citation type="submission" date="2023-02" db="EMBL/GenBank/DDBJ databases">
        <title>Genome of toxic invasive species Heracleum sosnowskyi carries increased number of genes despite the absence of recent whole-genome duplications.</title>
        <authorList>
            <person name="Schelkunov M."/>
            <person name="Shtratnikova V."/>
            <person name="Makarenko M."/>
            <person name="Klepikova A."/>
            <person name="Omelchenko D."/>
            <person name="Novikova G."/>
            <person name="Obukhova E."/>
            <person name="Bogdanov V."/>
            <person name="Penin A."/>
            <person name="Logacheva M."/>
        </authorList>
    </citation>
    <scope>NUCLEOTIDE SEQUENCE</scope>
    <source>
        <strain evidence="6">Hsosn_3</strain>
        <tissue evidence="6">Leaf</tissue>
    </source>
</reference>
<dbReference type="Proteomes" id="UP001237642">
    <property type="component" value="Unassembled WGS sequence"/>
</dbReference>
<evidence type="ECO:0000313" key="7">
    <source>
        <dbReference type="Proteomes" id="UP001237642"/>
    </source>
</evidence>
<dbReference type="GO" id="GO:0005516">
    <property type="term" value="F:calmodulin binding"/>
    <property type="evidence" value="ECO:0007669"/>
    <property type="project" value="UniProtKB-KW"/>
</dbReference>
<evidence type="ECO:0000256" key="2">
    <source>
        <dbReference type="ARBA" id="ARBA00022490"/>
    </source>
</evidence>
<dbReference type="InterPro" id="IPR027417">
    <property type="entry name" value="P-loop_NTPase"/>
</dbReference>
<dbReference type="Gene3D" id="1.25.10.10">
    <property type="entry name" value="Leucine-rich Repeat Variant"/>
    <property type="match status" value="1"/>
</dbReference>
<evidence type="ECO:0000256" key="3">
    <source>
        <dbReference type="ARBA" id="ARBA00022737"/>
    </source>
</evidence>
<dbReference type="GO" id="GO:0000922">
    <property type="term" value="C:spindle pole"/>
    <property type="evidence" value="ECO:0007669"/>
    <property type="project" value="TreeGrafter"/>
</dbReference>
<keyword evidence="3" id="KW-0677">Repeat</keyword>
<name>A0AAD8HLB2_9APIA</name>
<dbReference type="GO" id="GO:0007051">
    <property type="term" value="P:spindle organization"/>
    <property type="evidence" value="ECO:0007669"/>
    <property type="project" value="TreeGrafter"/>
</dbReference>
<keyword evidence="7" id="KW-1185">Reference proteome</keyword>
<dbReference type="GO" id="GO:0051295">
    <property type="term" value="P:establishment of meiotic spindle localization"/>
    <property type="evidence" value="ECO:0007669"/>
    <property type="project" value="TreeGrafter"/>
</dbReference>
<dbReference type="AlphaFoldDB" id="A0AAD8HLB2"/>
<dbReference type="Pfam" id="PF00612">
    <property type="entry name" value="IQ"/>
    <property type="match status" value="6"/>
</dbReference>
<reference evidence="6" key="2">
    <citation type="submission" date="2023-05" db="EMBL/GenBank/DDBJ databases">
        <authorList>
            <person name="Schelkunov M.I."/>
        </authorList>
    </citation>
    <scope>NUCLEOTIDE SEQUENCE</scope>
    <source>
        <strain evidence="6">Hsosn_3</strain>
        <tissue evidence="6">Leaf</tissue>
    </source>
</reference>
<keyword evidence="2" id="KW-0963">Cytoplasm</keyword>
<evidence type="ECO:0000256" key="1">
    <source>
        <dbReference type="ARBA" id="ARBA00004496"/>
    </source>
</evidence>
<gene>
    <name evidence="6" type="ORF">POM88_034491</name>
</gene>
<comment type="subcellular location">
    <subcellularLocation>
        <location evidence="1">Cytoplasm</location>
    </subcellularLocation>
</comment>
<accession>A0AAD8HLB2</accession>
<dbReference type="InterPro" id="IPR000048">
    <property type="entry name" value="IQ_motif_EF-hand-BS"/>
</dbReference>
<dbReference type="PANTHER" id="PTHR22706">
    <property type="entry name" value="ASSEMBLY FACTOR FOR SPINDLE MICROTUBULES"/>
    <property type="match status" value="1"/>
</dbReference>
<dbReference type="SUPFAM" id="SSF48371">
    <property type="entry name" value="ARM repeat"/>
    <property type="match status" value="1"/>
</dbReference>
<sequence>MSNRRELCASQNIAAIEIQRFSRGWIARKSLLGASSIREADTIRYINENQSGCFQSIQLRIVLHSILKLQIWWRNISVQKERLNSAVVIQAHFRGWIVRRGTIHKKRCIVFIQSCLRGWLARREFFYSDRTIAAIKIQSLVKGWLIRKSISRNSSFCKAVTDSYASETKGCFQSLETEMVACSVLKIQKWWMGILLFKARKKSILTIQAQVRGWHARRETTRRRHCIVVIQSRWKGYLARKDSKGRLLELRLRMQKSAANVDNSMRILNRLIAALSELLTMKSVSGILHTCETLDTTTRYSKKCCEELVAAGAIDTLLKLISSVSRSIPDQEVLRHSLSTLRNLARYPHLTEVLISSRGAIKTILWEFLRNKDEGYFIASEILGKICLNGRGIESLHQQPVLLKRLKNLVDDLQRRAGNEKRNLRSAAGREQTQRRLKVATELFQLITSG</sequence>
<proteinExistence type="predicted"/>
<evidence type="ECO:0000256" key="4">
    <source>
        <dbReference type="ARBA" id="ARBA00022860"/>
    </source>
</evidence>
<feature type="repeat" description="ARM" evidence="5">
    <location>
        <begin position="312"/>
        <end position="359"/>
    </location>
</feature>
<dbReference type="SMART" id="SM00185">
    <property type="entry name" value="ARM"/>
    <property type="match status" value="1"/>
</dbReference>
<dbReference type="SMART" id="SM00015">
    <property type="entry name" value="IQ"/>
    <property type="match status" value="6"/>
</dbReference>
<dbReference type="InterPro" id="IPR051185">
    <property type="entry name" value="ASPM"/>
</dbReference>
<dbReference type="GO" id="GO:0000278">
    <property type="term" value="P:mitotic cell cycle"/>
    <property type="evidence" value="ECO:0007669"/>
    <property type="project" value="TreeGrafter"/>
</dbReference>
<evidence type="ECO:0000313" key="6">
    <source>
        <dbReference type="EMBL" id="KAK1368399.1"/>
    </source>
</evidence>
<dbReference type="PROSITE" id="PS50176">
    <property type="entry name" value="ARM_REPEAT"/>
    <property type="match status" value="1"/>
</dbReference>
<comment type="caution">
    <text evidence="6">The sequence shown here is derived from an EMBL/GenBank/DDBJ whole genome shotgun (WGS) entry which is preliminary data.</text>
</comment>
<dbReference type="EMBL" id="JAUIZM010000008">
    <property type="protein sequence ID" value="KAK1368399.1"/>
    <property type="molecule type" value="Genomic_DNA"/>
</dbReference>
<organism evidence="6 7">
    <name type="scientific">Heracleum sosnowskyi</name>
    <dbReference type="NCBI Taxonomy" id="360622"/>
    <lineage>
        <taxon>Eukaryota</taxon>
        <taxon>Viridiplantae</taxon>
        <taxon>Streptophyta</taxon>
        <taxon>Embryophyta</taxon>
        <taxon>Tracheophyta</taxon>
        <taxon>Spermatophyta</taxon>
        <taxon>Magnoliopsida</taxon>
        <taxon>eudicotyledons</taxon>
        <taxon>Gunneridae</taxon>
        <taxon>Pentapetalae</taxon>
        <taxon>asterids</taxon>
        <taxon>campanulids</taxon>
        <taxon>Apiales</taxon>
        <taxon>Apiaceae</taxon>
        <taxon>Apioideae</taxon>
        <taxon>apioid superclade</taxon>
        <taxon>Tordylieae</taxon>
        <taxon>Tordyliinae</taxon>
        <taxon>Heracleum</taxon>
    </lineage>
</organism>
<dbReference type="GO" id="GO:0005737">
    <property type="term" value="C:cytoplasm"/>
    <property type="evidence" value="ECO:0007669"/>
    <property type="project" value="UniProtKB-SubCell"/>
</dbReference>